<evidence type="ECO:0000256" key="1">
    <source>
        <dbReference type="SAM" id="Phobius"/>
    </source>
</evidence>
<protein>
    <recommendedName>
        <fullName evidence="5">IPT/TIG domain-containing protein</fullName>
    </recommendedName>
</protein>
<feature type="chain" id="PRO_5012033531" description="IPT/TIG domain-containing protein" evidence="2">
    <location>
        <begin position="26"/>
        <end position="204"/>
    </location>
</feature>
<keyword evidence="2" id="KW-0732">Signal</keyword>
<feature type="signal peptide" evidence="2">
    <location>
        <begin position="1"/>
        <end position="25"/>
    </location>
</feature>
<reference evidence="3 4" key="1">
    <citation type="submission" date="2016-08" db="EMBL/GenBank/DDBJ databases">
        <title>A Parts List for Fungal Cellulosomes Revealed by Comparative Genomics.</title>
        <authorList>
            <consortium name="DOE Joint Genome Institute"/>
            <person name="Haitjema C.H."/>
            <person name="Gilmore S.P."/>
            <person name="Henske J.K."/>
            <person name="Solomon K.V."/>
            <person name="De Groot R."/>
            <person name="Kuo A."/>
            <person name="Mondo S.J."/>
            <person name="Salamov A.A."/>
            <person name="Labutti K."/>
            <person name="Zhao Z."/>
            <person name="Chiniquy J."/>
            <person name="Barry K."/>
            <person name="Brewer H.M."/>
            <person name="Purvine S.O."/>
            <person name="Wright A.T."/>
            <person name="Boxma B."/>
            <person name="Van Alen T."/>
            <person name="Hackstein J.H."/>
            <person name="Baker S.E."/>
            <person name="Grigoriev I.V."/>
            <person name="O'Malley M.A."/>
        </authorList>
    </citation>
    <scope>NUCLEOTIDE SEQUENCE [LARGE SCALE GENOMIC DNA]</scope>
    <source>
        <strain evidence="3 4">S4</strain>
    </source>
</reference>
<accession>A0A1Y1VQH1</accession>
<evidence type="ECO:0000256" key="2">
    <source>
        <dbReference type="SAM" id="SignalP"/>
    </source>
</evidence>
<keyword evidence="4" id="KW-1185">Reference proteome</keyword>
<keyword evidence="1" id="KW-0472">Membrane</keyword>
<organism evidence="3 4">
    <name type="scientific">Anaeromyces robustus</name>
    <dbReference type="NCBI Taxonomy" id="1754192"/>
    <lineage>
        <taxon>Eukaryota</taxon>
        <taxon>Fungi</taxon>
        <taxon>Fungi incertae sedis</taxon>
        <taxon>Chytridiomycota</taxon>
        <taxon>Chytridiomycota incertae sedis</taxon>
        <taxon>Neocallimastigomycetes</taxon>
        <taxon>Neocallimastigales</taxon>
        <taxon>Neocallimastigaceae</taxon>
        <taxon>Anaeromyces</taxon>
    </lineage>
</organism>
<sequence>MMSKVFSSKFFTFLLLILQLINVNGEILKLRIQKKDYHLNERIDITFPSNVKCQSGTVVTLIGQNQNKYGNTKLQCQNTSRGYLKLPSKLDNSYEKVDNYFLNWNYGNSQIQTEPFFKLMNNPNTDSKKDKAITESIDEFDNVKTDSKVNPKEKDANGKNFKNNILFGVVFLLIGCVMVLSVRLIKTSSENKTIKKLRKTNSGR</sequence>
<comment type="caution">
    <text evidence="3">The sequence shown here is derived from an EMBL/GenBank/DDBJ whole genome shotgun (WGS) entry which is preliminary data.</text>
</comment>
<dbReference type="Proteomes" id="UP000193944">
    <property type="component" value="Unassembled WGS sequence"/>
</dbReference>
<gene>
    <name evidence="3" type="ORF">BCR32DRAFT_251609</name>
</gene>
<evidence type="ECO:0000313" key="3">
    <source>
        <dbReference type="EMBL" id="ORX63393.1"/>
    </source>
</evidence>
<keyword evidence="1" id="KW-0812">Transmembrane</keyword>
<dbReference type="AlphaFoldDB" id="A0A1Y1VQH1"/>
<proteinExistence type="predicted"/>
<feature type="transmembrane region" description="Helical" evidence="1">
    <location>
        <begin position="165"/>
        <end position="185"/>
    </location>
</feature>
<evidence type="ECO:0000313" key="4">
    <source>
        <dbReference type="Proteomes" id="UP000193944"/>
    </source>
</evidence>
<reference evidence="3 4" key="2">
    <citation type="submission" date="2016-08" db="EMBL/GenBank/DDBJ databases">
        <title>Pervasive Adenine N6-methylation of Active Genes in Fungi.</title>
        <authorList>
            <consortium name="DOE Joint Genome Institute"/>
            <person name="Mondo S.J."/>
            <person name="Dannebaum R.O."/>
            <person name="Kuo R.C."/>
            <person name="Labutti K."/>
            <person name="Haridas S."/>
            <person name="Kuo A."/>
            <person name="Salamov A."/>
            <person name="Ahrendt S.R."/>
            <person name="Lipzen A."/>
            <person name="Sullivan W."/>
            <person name="Andreopoulos W.B."/>
            <person name="Clum A."/>
            <person name="Lindquist E."/>
            <person name="Daum C."/>
            <person name="Ramamoorthy G.K."/>
            <person name="Gryganskyi A."/>
            <person name="Culley D."/>
            <person name="Magnuson J.K."/>
            <person name="James T.Y."/>
            <person name="O'Malley M.A."/>
            <person name="Stajich J.E."/>
            <person name="Spatafora J.W."/>
            <person name="Visel A."/>
            <person name="Grigoriev I.V."/>
        </authorList>
    </citation>
    <scope>NUCLEOTIDE SEQUENCE [LARGE SCALE GENOMIC DNA]</scope>
    <source>
        <strain evidence="3 4">S4</strain>
    </source>
</reference>
<dbReference type="EMBL" id="MCFG01000641">
    <property type="protein sequence ID" value="ORX63393.1"/>
    <property type="molecule type" value="Genomic_DNA"/>
</dbReference>
<keyword evidence="1" id="KW-1133">Transmembrane helix</keyword>
<name>A0A1Y1VQH1_9FUNG</name>
<evidence type="ECO:0008006" key="5">
    <source>
        <dbReference type="Google" id="ProtNLM"/>
    </source>
</evidence>